<evidence type="ECO:0000313" key="10">
    <source>
        <dbReference type="Proteomes" id="UP001296706"/>
    </source>
</evidence>
<comment type="similarity">
    <text evidence="2 8">Belongs to the cytochrome P450 family.</text>
</comment>
<evidence type="ECO:0000256" key="1">
    <source>
        <dbReference type="ARBA" id="ARBA00001971"/>
    </source>
</evidence>
<dbReference type="PRINTS" id="PR00385">
    <property type="entry name" value="P450"/>
</dbReference>
<dbReference type="SUPFAM" id="SSF48264">
    <property type="entry name" value="Cytochrome P450"/>
    <property type="match status" value="1"/>
</dbReference>
<dbReference type="CDD" id="cd00302">
    <property type="entry name" value="cytochrome_P450"/>
    <property type="match status" value="1"/>
</dbReference>
<evidence type="ECO:0000256" key="4">
    <source>
        <dbReference type="ARBA" id="ARBA00022723"/>
    </source>
</evidence>
<dbReference type="Gene3D" id="1.10.630.10">
    <property type="entry name" value="Cytochrome P450"/>
    <property type="match status" value="1"/>
</dbReference>
<keyword evidence="3 8" id="KW-0349">Heme</keyword>
<evidence type="ECO:0000256" key="3">
    <source>
        <dbReference type="ARBA" id="ARBA00022617"/>
    </source>
</evidence>
<dbReference type="PANTHER" id="PTHR24286:SF24">
    <property type="entry name" value="LANOSTEROL 14-ALPHA DEMETHYLASE"/>
    <property type="match status" value="1"/>
</dbReference>
<dbReference type="InterPro" id="IPR036396">
    <property type="entry name" value="Cyt_P450_sf"/>
</dbReference>
<evidence type="ECO:0000256" key="5">
    <source>
        <dbReference type="ARBA" id="ARBA00023002"/>
    </source>
</evidence>
<dbReference type="InterPro" id="IPR017972">
    <property type="entry name" value="Cyt_P450_CS"/>
</dbReference>
<sequence length="458" mass="50640">MSTPTVADKTIPVVRGLPVVGSVADLARDPAAFFVRSYLEHGPVFRVRALNRTLTVLAGPELARWMGSRDGQASLRSKEVWQGLVDEYGATRTLTGVDGPEHRRLREVMRRGYSREALRGRLDDVVAITDGCLDQDWRAGTAVPVVTAIQYMVTSQLGILLTGHAPREYVTDIRTVILYILNALVTEQRPAIVLKRPKYRRAKARVNELGRQMIRDHRNRPAAVGDARTLVDDIMDAHDRDPSLVSADDLVLALTGPYVAGLDTVANTLSSLVYAVLKHPEVLERVRAEADAVFARGPVTDASLADMPSINGAVMEAMRLYPIAVAQPRVADRDFEYAGYRIREGEPVYCAVTVPHFLPEFFQNPQAFDIDRFSPERREHATPGAYAPFGKGPHTCLGKGIADVQMTLTAARLFHRLDLALDPPDYVLRRKAAPTPGPTMGFRVRVTEVRRPGVSPER</sequence>
<dbReference type="PANTHER" id="PTHR24286">
    <property type="entry name" value="CYTOCHROME P450 26"/>
    <property type="match status" value="1"/>
</dbReference>
<organism evidence="9 10">
    <name type="scientific">Pseudonocardia xinjiangensis</name>
    <dbReference type="NCBI Taxonomy" id="75289"/>
    <lineage>
        <taxon>Bacteria</taxon>
        <taxon>Bacillati</taxon>
        <taxon>Actinomycetota</taxon>
        <taxon>Actinomycetes</taxon>
        <taxon>Pseudonocardiales</taxon>
        <taxon>Pseudonocardiaceae</taxon>
        <taxon>Pseudonocardia</taxon>
    </lineage>
</organism>
<dbReference type="InterPro" id="IPR001128">
    <property type="entry name" value="Cyt_P450"/>
</dbReference>
<keyword evidence="4 8" id="KW-0479">Metal-binding</keyword>
<keyword evidence="10" id="KW-1185">Reference proteome</keyword>
<keyword evidence="7 8" id="KW-0503">Monooxygenase</keyword>
<comment type="caution">
    <text evidence="9">The sequence shown here is derived from an EMBL/GenBank/DDBJ whole genome shotgun (WGS) entry which is preliminary data.</text>
</comment>
<dbReference type="Proteomes" id="UP001296706">
    <property type="component" value="Unassembled WGS sequence"/>
</dbReference>
<proteinExistence type="inferred from homology"/>
<keyword evidence="5 8" id="KW-0560">Oxidoreductase</keyword>
<comment type="cofactor">
    <cofactor evidence="1">
        <name>heme</name>
        <dbReference type="ChEBI" id="CHEBI:30413"/>
    </cofactor>
</comment>
<dbReference type="InterPro" id="IPR002401">
    <property type="entry name" value="Cyt_P450_E_grp-I"/>
</dbReference>
<dbReference type="Pfam" id="PF00067">
    <property type="entry name" value="p450"/>
    <property type="match status" value="1"/>
</dbReference>
<evidence type="ECO:0000256" key="7">
    <source>
        <dbReference type="ARBA" id="ARBA00023033"/>
    </source>
</evidence>
<dbReference type="RefSeq" id="WP_169397194.1">
    <property type="nucleotide sequence ID" value="NZ_BAAAJH010000004.1"/>
</dbReference>
<evidence type="ECO:0000313" key="9">
    <source>
        <dbReference type="EMBL" id="NMH79126.1"/>
    </source>
</evidence>
<name>A0ABX1RFE1_9PSEU</name>
<dbReference type="EMBL" id="JAAXKY010000060">
    <property type="protein sequence ID" value="NMH79126.1"/>
    <property type="molecule type" value="Genomic_DNA"/>
</dbReference>
<evidence type="ECO:0000256" key="2">
    <source>
        <dbReference type="ARBA" id="ARBA00010617"/>
    </source>
</evidence>
<gene>
    <name evidence="9" type="ORF">HF577_18785</name>
</gene>
<keyword evidence="6 8" id="KW-0408">Iron</keyword>
<accession>A0ABX1RFE1</accession>
<dbReference type="PRINTS" id="PR00463">
    <property type="entry name" value="EP450I"/>
</dbReference>
<protein>
    <submittedName>
        <fullName evidence="9">Cytochrome P450</fullName>
    </submittedName>
</protein>
<reference evidence="9 10" key="1">
    <citation type="submission" date="2020-04" db="EMBL/GenBank/DDBJ databases">
        <authorList>
            <person name="Klaysubun C."/>
            <person name="Duangmal K."/>
            <person name="Lipun K."/>
        </authorList>
    </citation>
    <scope>NUCLEOTIDE SEQUENCE [LARGE SCALE GENOMIC DNA]</scope>
    <source>
        <strain evidence="9 10">JCM 11839</strain>
    </source>
</reference>
<evidence type="ECO:0000256" key="8">
    <source>
        <dbReference type="RuleBase" id="RU000461"/>
    </source>
</evidence>
<evidence type="ECO:0000256" key="6">
    <source>
        <dbReference type="ARBA" id="ARBA00023004"/>
    </source>
</evidence>
<dbReference type="PROSITE" id="PS00086">
    <property type="entry name" value="CYTOCHROME_P450"/>
    <property type="match status" value="1"/>
</dbReference>